<gene>
    <name evidence="2" type="ORF">LSTR_LSTR003266</name>
</gene>
<dbReference type="InParanoid" id="A0A482XSS0"/>
<name>A0A482XSS0_LAOST</name>
<accession>A0A482XSS0</accession>
<proteinExistence type="predicted"/>
<evidence type="ECO:0000256" key="1">
    <source>
        <dbReference type="SAM" id="MobiDB-lite"/>
    </source>
</evidence>
<feature type="compositionally biased region" description="Polar residues" evidence="1">
    <location>
        <begin position="1"/>
        <end position="10"/>
    </location>
</feature>
<comment type="caution">
    <text evidence="2">The sequence shown here is derived from an EMBL/GenBank/DDBJ whole genome shotgun (WGS) entry which is preliminary data.</text>
</comment>
<evidence type="ECO:0000313" key="2">
    <source>
        <dbReference type="EMBL" id="RZF48886.1"/>
    </source>
</evidence>
<dbReference type="Proteomes" id="UP000291343">
    <property type="component" value="Unassembled WGS sequence"/>
</dbReference>
<dbReference type="AlphaFoldDB" id="A0A482XSS0"/>
<dbReference type="EMBL" id="QKKF02000897">
    <property type="protein sequence ID" value="RZF48886.1"/>
    <property type="molecule type" value="Genomic_DNA"/>
</dbReference>
<sequence length="147" mass="16949">MYPLYSNASQPRRPLLEPSPDPNEHTRCWHLVISLLRRPLLQVVELPWTTIHPKHGKRPTPEQSSVIPIFLINPVQKVTTATSLLTYVEPVNQSLEKSWETEEVPVKAKKDHSHMYCENPYTETTTLWPSDRHEVAPTPQISNVSLR</sequence>
<keyword evidence="3" id="KW-1185">Reference proteome</keyword>
<feature type="region of interest" description="Disordered" evidence="1">
    <location>
        <begin position="1"/>
        <end position="22"/>
    </location>
</feature>
<reference evidence="2 3" key="1">
    <citation type="journal article" date="2017" name="Gigascience">
        <title>Genome sequence of the small brown planthopper, Laodelphax striatellus.</title>
        <authorList>
            <person name="Zhu J."/>
            <person name="Jiang F."/>
            <person name="Wang X."/>
            <person name="Yang P."/>
            <person name="Bao Y."/>
            <person name="Zhao W."/>
            <person name="Wang W."/>
            <person name="Lu H."/>
            <person name="Wang Q."/>
            <person name="Cui N."/>
            <person name="Li J."/>
            <person name="Chen X."/>
            <person name="Luo L."/>
            <person name="Yu J."/>
            <person name="Kang L."/>
            <person name="Cui F."/>
        </authorList>
    </citation>
    <scope>NUCLEOTIDE SEQUENCE [LARGE SCALE GENOMIC DNA]</scope>
    <source>
        <strain evidence="2">Lst14</strain>
    </source>
</reference>
<organism evidence="2 3">
    <name type="scientific">Laodelphax striatellus</name>
    <name type="common">Small brown planthopper</name>
    <name type="synonym">Delphax striatella</name>
    <dbReference type="NCBI Taxonomy" id="195883"/>
    <lineage>
        <taxon>Eukaryota</taxon>
        <taxon>Metazoa</taxon>
        <taxon>Ecdysozoa</taxon>
        <taxon>Arthropoda</taxon>
        <taxon>Hexapoda</taxon>
        <taxon>Insecta</taxon>
        <taxon>Pterygota</taxon>
        <taxon>Neoptera</taxon>
        <taxon>Paraneoptera</taxon>
        <taxon>Hemiptera</taxon>
        <taxon>Auchenorrhyncha</taxon>
        <taxon>Fulgoroidea</taxon>
        <taxon>Delphacidae</taxon>
        <taxon>Criomorphinae</taxon>
        <taxon>Laodelphax</taxon>
    </lineage>
</organism>
<evidence type="ECO:0000313" key="3">
    <source>
        <dbReference type="Proteomes" id="UP000291343"/>
    </source>
</evidence>
<protein>
    <submittedName>
        <fullName evidence="2">Uncharacterized protein</fullName>
    </submittedName>
</protein>